<keyword evidence="4" id="KW-1185">Reference proteome</keyword>
<keyword evidence="2" id="KW-1133">Transmembrane helix</keyword>
<proteinExistence type="predicted"/>
<protein>
    <recommendedName>
        <fullName evidence="5">Sulfatase</fullName>
    </recommendedName>
</protein>
<keyword evidence="2" id="KW-0472">Membrane</keyword>
<evidence type="ECO:0000313" key="4">
    <source>
        <dbReference type="Proteomes" id="UP001230156"/>
    </source>
</evidence>
<evidence type="ECO:0000256" key="1">
    <source>
        <dbReference type="SAM" id="MobiDB-lite"/>
    </source>
</evidence>
<keyword evidence="2" id="KW-0812">Transmembrane</keyword>
<dbReference type="Proteomes" id="UP001230156">
    <property type="component" value="Unassembled WGS sequence"/>
</dbReference>
<name>A0ABU0YPX8_9PROT</name>
<feature type="region of interest" description="Disordered" evidence="1">
    <location>
        <begin position="208"/>
        <end position="236"/>
    </location>
</feature>
<feature type="transmembrane region" description="Helical" evidence="2">
    <location>
        <begin position="77"/>
        <end position="98"/>
    </location>
</feature>
<dbReference type="EMBL" id="JAUYVI010000005">
    <property type="protein sequence ID" value="MDQ7249195.1"/>
    <property type="molecule type" value="Genomic_DNA"/>
</dbReference>
<feature type="transmembrane region" description="Helical" evidence="2">
    <location>
        <begin position="118"/>
        <end position="139"/>
    </location>
</feature>
<evidence type="ECO:0000256" key="2">
    <source>
        <dbReference type="SAM" id="Phobius"/>
    </source>
</evidence>
<feature type="transmembrane region" description="Helical" evidence="2">
    <location>
        <begin position="52"/>
        <end position="70"/>
    </location>
</feature>
<evidence type="ECO:0000313" key="3">
    <source>
        <dbReference type="EMBL" id="MDQ7249195.1"/>
    </source>
</evidence>
<accession>A0ABU0YPX8</accession>
<sequence>MAPRLSNWPRTWPKRLRAILHWLTPLAASAALYGAAYSVSRWVFDVQIQWERVPYDFALLLGIAYLLFWASRRIWAYLLLLTVLVGVAYIGSAAKITYLDRPIMPEDIYNVSALFRILGAWGWPIVALPLAAIAGLFLFNLRLTGRLRKTALSALFILPAGAAAESPALYQAMDKFWGNTPWDQRENFVWRGATVHLTQELLRAVATRKPPPQQDDVSAAIERRRSAAGLPPAGDE</sequence>
<dbReference type="RefSeq" id="WP_379956915.1">
    <property type="nucleotide sequence ID" value="NZ_JAUYVI010000005.1"/>
</dbReference>
<feature type="transmembrane region" description="Helical" evidence="2">
    <location>
        <begin position="20"/>
        <end position="40"/>
    </location>
</feature>
<evidence type="ECO:0008006" key="5">
    <source>
        <dbReference type="Google" id="ProtNLM"/>
    </source>
</evidence>
<organism evidence="3 4">
    <name type="scientific">Dongia sedimenti</name>
    <dbReference type="NCBI Taxonomy" id="3064282"/>
    <lineage>
        <taxon>Bacteria</taxon>
        <taxon>Pseudomonadati</taxon>
        <taxon>Pseudomonadota</taxon>
        <taxon>Alphaproteobacteria</taxon>
        <taxon>Rhodospirillales</taxon>
        <taxon>Dongiaceae</taxon>
        <taxon>Dongia</taxon>
    </lineage>
</organism>
<comment type="caution">
    <text evidence="3">The sequence shown here is derived from an EMBL/GenBank/DDBJ whole genome shotgun (WGS) entry which is preliminary data.</text>
</comment>
<gene>
    <name evidence="3" type="ORF">Q8A70_16020</name>
</gene>
<reference evidence="4" key="1">
    <citation type="submission" date="2023-08" db="EMBL/GenBank/DDBJ databases">
        <title>Rhodospirillaceae gen. nov., a novel taxon isolated from the Yangtze River Yuezi River estuary sludge.</title>
        <authorList>
            <person name="Ruan L."/>
        </authorList>
    </citation>
    <scope>NUCLEOTIDE SEQUENCE [LARGE SCALE GENOMIC DNA]</scope>
    <source>
        <strain evidence="4">R-7</strain>
    </source>
</reference>